<dbReference type="GO" id="GO:0016020">
    <property type="term" value="C:membrane"/>
    <property type="evidence" value="ECO:0007669"/>
    <property type="project" value="UniProtKB-SubCell"/>
</dbReference>
<feature type="transmembrane region" description="Helical" evidence="9">
    <location>
        <begin position="28"/>
        <end position="52"/>
    </location>
</feature>
<feature type="transmembrane region" description="Helical" evidence="9">
    <location>
        <begin position="144"/>
        <end position="164"/>
    </location>
</feature>
<evidence type="ECO:0000259" key="10">
    <source>
        <dbReference type="PROSITE" id="PS50262"/>
    </source>
</evidence>
<dbReference type="InterPro" id="IPR017452">
    <property type="entry name" value="GPCR_Rhodpsn_7TM"/>
</dbReference>
<dbReference type="PROSITE" id="PS50262">
    <property type="entry name" value="G_PROTEIN_RECEP_F1_2"/>
    <property type="match status" value="1"/>
</dbReference>
<keyword evidence="7 8" id="KW-0807">Transducer</keyword>
<reference evidence="11" key="2">
    <citation type="journal article" date="2021" name="Genome Biol. Evol.">
        <title>Developing a high-quality reference genome for a parasitic bivalve with doubly uniparental inheritance (Bivalvia: Unionida).</title>
        <authorList>
            <person name="Smith C.H."/>
        </authorList>
    </citation>
    <scope>NUCLEOTIDE SEQUENCE</scope>
    <source>
        <strain evidence="11">CHS0354</strain>
        <tissue evidence="11">Mantle</tissue>
    </source>
</reference>
<evidence type="ECO:0000256" key="6">
    <source>
        <dbReference type="ARBA" id="ARBA00023170"/>
    </source>
</evidence>
<comment type="subcellular location">
    <subcellularLocation>
        <location evidence="1">Membrane</location>
        <topology evidence="1">Multi-pass membrane protein</topology>
    </subcellularLocation>
</comment>
<evidence type="ECO:0000256" key="7">
    <source>
        <dbReference type="ARBA" id="ARBA00023224"/>
    </source>
</evidence>
<dbReference type="PROSITE" id="PS00237">
    <property type="entry name" value="G_PROTEIN_RECEP_F1_1"/>
    <property type="match status" value="1"/>
</dbReference>
<dbReference type="Gene3D" id="1.20.1070.10">
    <property type="entry name" value="Rhodopsin 7-helix transmembrane proteins"/>
    <property type="match status" value="1"/>
</dbReference>
<dbReference type="SUPFAM" id="SSF81321">
    <property type="entry name" value="Family A G protein-coupled receptor-like"/>
    <property type="match status" value="1"/>
</dbReference>
<feature type="domain" description="G-protein coupled receptors family 1 profile" evidence="10">
    <location>
        <begin position="42"/>
        <end position="343"/>
    </location>
</feature>
<protein>
    <recommendedName>
        <fullName evidence="10">G-protein coupled receptors family 1 profile domain-containing protein</fullName>
    </recommendedName>
</protein>
<sequence>MDTITLNATLDTSSPTINNANEEKFIPVIIYLGTLAVIGTVGNACVIVVYGCKAKKTTIVTSILALATFDLFVCLIAIPLDTVTDFTNVNFEIIRNNITCKLHRFTMGVFIAASNLMLIVIAIERYRAICTPFKTRFTAKSVRVHACVCILLGMFFISPSLIWFENQQKQINMTQHQITAMQCVSRTDDVFNISLLVFNGVYIVINVAISICFIVLYIFIGRNLYRRMKFWTLQVSKPSANSARNSLESNSSETDLSIAPKSSPFTSTNVNYSRKSVQYTLVMCIISVIFILSFLPRACIVAWIRASGKQPADTQTLSKPMFVACQIAMRTYVINSAINPFLHSFMSAKFRSYFCGRRRAKQRPSVLLYKIK</sequence>
<keyword evidence="2 8" id="KW-0812">Transmembrane</keyword>
<accession>A0AAE0W4F3</accession>
<feature type="transmembrane region" description="Helical" evidence="9">
    <location>
        <begin position="59"/>
        <end position="80"/>
    </location>
</feature>
<evidence type="ECO:0000256" key="9">
    <source>
        <dbReference type="SAM" id="Phobius"/>
    </source>
</evidence>
<evidence type="ECO:0000313" key="12">
    <source>
        <dbReference type="Proteomes" id="UP001195483"/>
    </source>
</evidence>
<evidence type="ECO:0000256" key="2">
    <source>
        <dbReference type="ARBA" id="ARBA00022692"/>
    </source>
</evidence>
<evidence type="ECO:0000313" key="11">
    <source>
        <dbReference type="EMBL" id="KAK3601126.1"/>
    </source>
</evidence>
<evidence type="ECO:0000256" key="8">
    <source>
        <dbReference type="RuleBase" id="RU000688"/>
    </source>
</evidence>
<proteinExistence type="inferred from homology"/>
<name>A0AAE0W4F3_9BIVA</name>
<comment type="similarity">
    <text evidence="8">Belongs to the G-protein coupled receptor 1 family.</text>
</comment>
<organism evidence="11 12">
    <name type="scientific">Potamilus streckersoni</name>
    <dbReference type="NCBI Taxonomy" id="2493646"/>
    <lineage>
        <taxon>Eukaryota</taxon>
        <taxon>Metazoa</taxon>
        <taxon>Spiralia</taxon>
        <taxon>Lophotrochozoa</taxon>
        <taxon>Mollusca</taxon>
        <taxon>Bivalvia</taxon>
        <taxon>Autobranchia</taxon>
        <taxon>Heteroconchia</taxon>
        <taxon>Palaeoheterodonta</taxon>
        <taxon>Unionida</taxon>
        <taxon>Unionoidea</taxon>
        <taxon>Unionidae</taxon>
        <taxon>Ambleminae</taxon>
        <taxon>Lampsilini</taxon>
        <taxon>Potamilus</taxon>
    </lineage>
</organism>
<comment type="caution">
    <text evidence="11">The sequence shown here is derived from an EMBL/GenBank/DDBJ whole genome shotgun (WGS) entry which is preliminary data.</text>
</comment>
<feature type="transmembrane region" description="Helical" evidence="9">
    <location>
        <begin position="196"/>
        <end position="220"/>
    </location>
</feature>
<dbReference type="PANTHER" id="PTHR24238:SF47">
    <property type="entry name" value="ECDYSTEROIDS_DOPAMINE RECEPTOR-RELATED"/>
    <property type="match status" value="1"/>
</dbReference>
<evidence type="ECO:0000256" key="4">
    <source>
        <dbReference type="ARBA" id="ARBA00023040"/>
    </source>
</evidence>
<reference evidence="11" key="1">
    <citation type="journal article" date="2021" name="Genome Biol. Evol.">
        <title>A High-Quality Reference Genome for a Parasitic Bivalve with Doubly Uniparental Inheritance (Bivalvia: Unionida).</title>
        <authorList>
            <person name="Smith C.H."/>
        </authorList>
    </citation>
    <scope>NUCLEOTIDE SEQUENCE</scope>
    <source>
        <strain evidence="11">CHS0354</strain>
    </source>
</reference>
<dbReference type="AlphaFoldDB" id="A0AAE0W4F3"/>
<feature type="transmembrane region" description="Helical" evidence="9">
    <location>
        <begin position="105"/>
        <end position="123"/>
    </location>
</feature>
<evidence type="ECO:0000256" key="1">
    <source>
        <dbReference type="ARBA" id="ARBA00004141"/>
    </source>
</evidence>
<dbReference type="PRINTS" id="PR00237">
    <property type="entry name" value="GPCRRHODOPSN"/>
</dbReference>
<keyword evidence="3 9" id="KW-1133">Transmembrane helix</keyword>
<dbReference type="Pfam" id="PF00001">
    <property type="entry name" value="7tm_1"/>
    <property type="match status" value="1"/>
</dbReference>
<dbReference type="EMBL" id="JAEAOA010001187">
    <property type="protein sequence ID" value="KAK3601126.1"/>
    <property type="molecule type" value="Genomic_DNA"/>
</dbReference>
<keyword evidence="12" id="KW-1185">Reference proteome</keyword>
<gene>
    <name evidence="11" type="ORF">CHS0354_019118</name>
</gene>
<keyword evidence="6 8" id="KW-0675">Receptor</keyword>
<reference evidence="11" key="3">
    <citation type="submission" date="2023-05" db="EMBL/GenBank/DDBJ databases">
        <authorList>
            <person name="Smith C.H."/>
        </authorList>
    </citation>
    <scope>NUCLEOTIDE SEQUENCE</scope>
    <source>
        <strain evidence="11">CHS0354</strain>
        <tissue evidence="11">Mantle</tissue>
    </source>
</reference>
<keyword evidence="4 8" id="KW-0297">G-protein coupled receptor</keyword>
<evidence type="ECO:0000256" key="5">
    <source>
        <dbReference type="ARBA" id="ARBA00023136"/>
    </source>
</evidence>
<dbReference type="InterPro" id="IPR000276">
    <property type="entry name" value="GPCR_Rhodpsn"/>
</dbReference>
<dbReference type="PANTHER" id="PTHR24238">
    <property type="entry name" value="G-PROTEIN COUPLED RECEPTOR"/>
    <property type="match status" value="1"/>
</dbReference>
<dbReference type="GO" id="GO:0004930">
    <property type="term" value="F:G protein-coupled receptor activity"/>
    <property type="evidence" value="ECO:0007669"/>
    <property type="project" value="UniProtKB-KW"/>
</dbReference>
<keyword evidence="5 9" id="KW-0472">Membrane</keyword>
<evidence type="ECO:0000256" key="3">
    <source>
        <dbReference type="ARBA" id="ARBA00022989"/>
    </source>
</evidence>
<dbReference type="CDD" id="cd00637">
    <property type="entry name" value="7tm_classA_rhodopsin-like"/>
    <property type="match status" value="1"/>
</dbReference>
<dbReference type="Proteomes" id="UP001195483">
    <property type="component" value="Unassembled WGS sequence"/>
</dbReference>
<feature type="transmembrane region" description="Helical" evidence="9">
    <location>
        <begin position="281"/>
        <end position="304"/>
    </location>
</feature>